<dbReference type="InterPro" id="IPR050645">
    <property type="entry name" value="Histidine_acid_phosphatase"/>
</dbReference>
<evidence type="ECO:0000313" key="3">
    <source>
        <dbReference type="EMBL" id="KAF2502554.1"/>
    </source>
</evidence>
<dbReference type="AlphaFoldDB" id="A0A6A6RDL0"/>
<gene>
    <name evidence="3" type="ORF">BU16DRAFT_447799</name>
</gene>
<dbReference type="PANTHER" id="PTHR11567:SF195">
    <property type="entry name" value="ACID PHOSPHATASE, PUTATIVE (AFU_ORTHOLOGUE AFUA_3G14570)-RELATED"/>
    <property type="match status" value="1"/>
</dbReference>
<dbReference type="Pfam" id="PF00328">
    <property type="entry name" value="His_Phos_2"/>
    <property type="match status" value="1"/>
</dbReference>
<dbReference type="OrthoDB" id="10262962at2759"/>
<dbReference type="SUPFAM" id="SSF53254">
    <property type="entry name" value="Phosphoglycerate mutase-like"/>
    <property type="match status" value="1"/>
</dbReference>
<dbReference type="GO" id="GO:0016791">
    <property type="term" value="F:phosphatase activity"/>
    <property type="evidence" value="ECO:0007669"/>
    <property type="project" value="TreeGrafter"/>
</dbReference>
<sequence length="484" mass="54680">MFSSTYFWPLLLLPHAAAQSTAKLSWHPPVASWITNLSDIINGTGTHGFIFNSSKLPQGTEYAGTYNWCNMPHARLESYPEVSQKYELDYVEVIHRHHKRTPYESNLFPQEVPPWSCTDTAFSYASGPTGPQAHHPADTSLETSYHPSNPFIAPVTTNWTCQFPQITHGGLEDSYQHGRDLYSIYHGKHAFLPDLDDQFIQFRVTNNRITSQVAGMVIAGMYGSDSLQDLDHSLGVLLRVQPYPIDSLEPGYPCPTAEDVYSTYAVGSNNTAWISHLSAAKPVFTTLDNASKIEANDTDWHVSFDHYFDNLSARQCHSLPLPPGISQDTANAVYRLGQHEYSLIYRALEPSLEFSAGSYGVWLAELADNIEKRWHRESKIRFRHNVAHDGSISRLLSVLQVETMVWPGMGAELVFEVYKLRSRENKDMRNGKRWVRVLWGGQELISSNPVLGKMHLVEAEVFLDYIYAFTGEKAVKVKAFCESK</sequence>
<comment type="similarity">
    <text evidence="1">Belongs to the histidine acid phosphatase family.</text>
</comment>
<name>A0A6A6RDL0_9PEZI</name>
<dbReference type="InterPro" id="IPR029033">
    <property type="entry name" value="His_PPase_superfam"/>
</dbReference>
<evidence type="ECO:0000256" key="1">
    <source>
        <dbReference type="ARBA" id="ARBA00005375"/>
    </source>
</evidence>
<keyword evidence="4" id="KW-1185">Reference proteome</keyword>
<dbReference type="PANTHER" id="PTHR11567">
    <property type="entry name" value="ACID PHOSPHATASE-RELATED"/>
    <property type="match status" value="1"/>
</dbReference>
<dbReference type="InterPro" id="IPR000560">
    <property type="entry name" value="His_Pase_clade-2"/>
</dbReference>
<organism evidence="3 4">
    <name type="scientific">Lophium mytilinum</name>
    <dbReference type="NCBI Taxonomy" id="390894"/>
    <lineage>
        <taxon>Eukaryota</taxon>
        <taxon>Fungi</taxon>
        <taxon>Dikarya</taxon>
        <taxon>Ascomycota</taxon>
        <taxon>Pezizomycotina</taxon>
        <taxon>Dothideomycetes</taxon>
        <taxon>Pleosporomycetidae</taxon>
        <taxon>Mytilinidiales</taxon>
        <taxon>Mytilinidiaceae</taxon>
        <taxon>Lophium</taxon>
    </lineage>
</organism>
<dbReference type="Proteomes" id="UP000799750">
    <property type="component" value="Unassembled WGS sequence"/>
</dbReference>
<accession>A0A6A6RDL0</accession>
<dbReference type="EMBL" id="MU004181">
    <property type="protein sequence ID" value="KAF2502554.1"/>
    <property type="molecule type" value="Genomic_DNA"/>
</dbReference>
<protein>
    <submittedName>
        <fullName evidence="3">Phosphoglycerate mutase-like protein</fullName>
    </submittedName>
</protein>
<keyword evidence="2" id="KW-0732">Signal</keyword>
<proteinExistence type="inferred from homology"/>
<dbReference type="Gene3D" id="3.40.50.1240">
    <property type="entry name" value="Phosphoglycerate mutase-like"/>
    <property type="match status" value="1"/>
</dbReference>
<evidence type="ECO:0000313" key="4">
    <source>
        <dbReference type="Proteomes" id="UP000799750"/>
    </source>
</evidence>
<feature type="signal peptide" evidence="2">
    <location>
        <begin position="1"/>
        <end position="18"/>
    </location>
</feature>
<reference evidence="3" key="1">
    <citation type="journal article" date="2020" name="Stud. Mycol.">
        <title>101 Dothideomycetes genomes: a test case for predicting lifestyles and emergence of pathogens.</title>
        <authorList>
            <person name="Haridas S."/>
            <person name="Albert R."/>
            <person name="Binder M."/>
            <person name="Bloem J."/>
            <person name="Labutti K."/>
            <person name="Salamov A."/>
            <person name="Andreopoulos B."/>
            <person name="Baker S."/>
            <person name="Barry K."/>
            <person name="Bills G."/>
            <person name="Bluhm B."/>
            <person name="Cannon C."/>
            <person name="Castanera R."/>
            <person name="Culley D."/>
            <person name="Daum C."/>
            <person name="Ezra D."/>
            <person name="Gonzalez J."/>
            <person name="Henrissat B."/>
            <person name="Kuo A."/>
            <person name="Liang C."/>
            <person name="Lipzen A."/>
            <person name="Lutzoni F."/>
            <person name="Magnuson J."/>
            <person name="Mondo S."/>
            <person name="Nolan M."/>
            <person name="Ohm R."/>
            <person name="Pangilinan J."/>
            <person name="Park H.-J."/>
            <person name="Ramirez L."/>
            <person name="Alfaro M."/>
            <person name="Sun H."/>
            <person name="Tritt A."/>
            <person name="Yoshinaga Y."/>
            <person name="Zwiers L.-H."/>
            <person name="Turgeon B."/>
            <person name="Goodwin S."/>
            <person name="Spatafora J."/>
            <person name="Crous P."/>
            <person name="Grigoriev I."/>
        </authorList>
    </citation>
    <scope>NUCLEOTIDE SEQUENCE</scope>
    <source>
        <strain evidence="3">CBS 269.34</strain>
    </source>
</reference>
<evidence type="ECO:0000256" key="2">
    <source>
        <dbReference type="SAM" id="SignalP"/>
    </source>
</evidence>
<feature type="chain" id="PRO_5025412815" evidence="2">
    <location>
        <begin position="19"/>
        <end position="484"/>
    </location>
</feature>